<dbReference type="EMBL" id="JMPR01000043">
    <property type="protein sequence ID" value="KFD17843.1"/>
    <property type="molecule type" value="Genomic_DNA"/>
</dbReference>
<keyword evidence="4 6" id="KW-0998">Cell outer membrane</keyword>
<organism evidence="8 9">
    <name type="scientific">Tatumella ptyseos ATCC 33301</name>
    <dbReference type="NCBI Taxonomy" id="1005995"/>
    <lineage>
        <taxon>Bacteria</taxon>
        <taxon>Pseudomonadati</taxon>
        <taxon>Pseudomonadota</taxon>
        <taxon>Gammaproteobacteria</taxon>
        <taxon>Enterobacterales</taxon>
        <taxon>Erwiniaceae</taxon>
        <taxon>Tatumella</taxon>
    </lineage>
</organism>
<feature type="compositionally biased region" description="Polar residues" evidence="7">
    <location>
        <begin position="184"/>
        <end position="199"/>
    </location>
</feature>
<comment type="subcellular location">
    <subcellularLocation>
        <location evidence="6">Cell outer membrane</location>
        <topology evidence="6">Lipid-anchor</topology>
    </subcellularLocation>
</comment>
<gene>
    <name evidence="6 8" type="primary">lptE</name>
    <name evidence="8" type="ORF">GTPT_2890</name>
</gene>
<comment type="caution">
    <text evidence="8">The sequence shown here is derived from an EMBL/GenBank/DDBJ whole genome shotgun (WGS) entry which is preliminary data.</text>
</comment>
<comment type="subunit">
    <text evidence="6">Component of the lipopolysaccharide transport and assembly complex. Interacts with LptD.</text>
</comment>
<dbReference type="NCBIfam" id="NF008062">
    <property type="entry name" value="PRK10796.1"/>
    <property type="match status" value="1"/>
</dbReference>
<sequence length="199" mass="21817">MRHIFSTLIVAVAVLATAGCGFHLRGTTQIPKEMRTMILTSDDPYGPLARTVRQQLRLNNISLVEDNADQRNTVPTLRLENERSGRDTASIFPDGTAAEYQLHLIVTAQILIPGRGIYPLSTTVYRTFFDNSGVPLAKDSEQTMIYQEMRVRASEQLVRQLLAVHAAQLSNGETLPAPEVITPGSGQQSDTAGLSTSHE</sequence>
<keyword evidence="9" id="KW-1185">Reference proteome</keyword>
<evidence type="ECO:0000313" key="9">
    <source>
        <dbReference type="Proteomes" id="UP000028602"/>
    </source>
</evidence>
<evidence type="ECO:0000256" key="6">
    <source>
        <dbReference type="HAMAP-Rule" id="MF_01186"/>
    </source>
</evidence>
<dbReference type="PROSITE" id="PS51257">
    <property type="entry name" value="PROKAR_LIPOPROTEIN"/>
    <property type="match status" value="1"/>
</dbReference>
<dbReference type="Gene3D" id="3.30.160.150">
    <property type="entry name" value="Lipoprotein like domain"/>
    <property type="match status" value="1"/>
</dbReference>
<dbReference type="GO" id="GO:0043165">
    <property type="term" value="P:Gram-negative-bacterium-type cell outer membrane assembly"/>
    <property type="evidence" value="ECO:0007669"/>
    <property type="project" value="UniProtKB-UniRule"/>
</dbReference>
<dbReference type="Proteomes" id="UP000028602">
    <property type="component" value="Unassembled WGS sequence"/>
</dbReference>
<keyword evidence="5 6" id="KW-0449">Lipoprotein</keyword>
<dbReference type="InterPro" id="IPR007485">
    <property type="entry name" value="LPS_assembly_LptE"/>
</dbReference>
<dbReference type="RefSeq" id="WP_025902156.1">
    <property type="nucleotide sequence ID" value="NZ_ATMJ01000072.1"/>
</dbReference>
<evidence type="ECO:0000313" key="8">
    <source>
        <dbReference type="EMBL" id="KFD17843.1"/>
    </source>
</evidence>
<dbReference type="GO" id="GO:0015920">
    <property type="term" value="P:lipopolysaccharide transport"/>
    <property type="evidence" value="ECO:0007669"/>
    <property type="project" value="TreeGrafter"/>
</dbReference>
<evidence type="ECO:0000256" key="5">
    <source>
        <dbReference type="ARBA" id="ARBA00023288"/>
    </source>
</evidence>
<dbReference type="PANTHER" id="PTHR38098">
    <property type="entry name" value="LPS-ASSEMBLY LIPOPROTEIN LPTE"/>
    <property type="match status" value="1"/>
</dbReference>
<name>A0A085JBJ7_9GAMM</name>
<dbReference type="PANTHER" id="PTHR38098:SF1">
    <property type="entry name" value="LPS-ASSEMBLY LIPOPROTEIN LPTE"/>
    <property type="match status" value="1"/>
</dbReference>
<keyword evidence="1 6" id="KW-0732">Signal</keyword>
<accession>A0A085JBJ7</accession>
<protein>
    <recommendedName>
        <fullName evidence="6">LPS-assembly lipoprotein LptE</fullName>
    </recommendedName>
</protein>
<dbReference type="AlphaFoldDB" id="A0A085JBJ7"/>
<dbReference type="eggNOG" id="COG2980">
    <property type="taxonomic scope" value="Bacteria"/>
</dbReference>
<dbReference type="Pfam" id="PF04390">
    <property type="entry name" value="LptE"/>
    <property type="match status" value="1"/>
</dbReference>
<evidence type="ECO:0000256" key="1">
    <source>
        <dbReference type="ARBA" id="ARBA00022729"/>
    </source>
</evidence>
<dbReference type="GO" id="GO:1990351">
    <property type="term" value="C:transporter complex"/>
    <property type="evidence" value="ECO:0007669"/>
    <property type="project" value="TreeGrafter"/>
</dbReference>
<comment type="function">
    <text evidence="6">Together with LptD, is involved in the assembly of lipopolysaccharide (LPS) at the surface of the outer membrane. Required for the proper assembly of LptD. Binds LPS and may serve as the LPS recognition site at the outer membrane.</text>
</comment>
<proteinExistence type="inferred from homology"/>
<feature type="region of interest" description="Disordered" evidence="7">
    <location>
        <begin position="175"/>
        <end position="199"/>
    </location>
</feature>
<keyword evidence="2 6" id="KW-0472">Membrane</keyword>
<dbReference type="GO" id="GO:0009279">
    <property type="term" value="C:cell outer membrane"/>
    <property type="evidence" value="ECO:0007669"/>
    <property type="project" value="UniProtKB-SubCell"/>
</dbReference>
<reference evidence="8 9" key="1">
    <citation type="submission" date="2014-05" db="EMBL/GenBank/DDBJ databases">
        <title>ATOL: Assembling a taxonomically balanced genome-scale reconstruction of the evolutionary history of the Enterobacteriaceae.</title>
        <authorList>
            <person name="Plunkett G.III."/>
            <person name="Neeno-Eckwall E.C."/>
            <person name="Glasner J.D."/>
            <person name="Perna N.T."/>
        </authorList>
    </citation>
    <scope>NUCLEOTIDE SEQUENCE [LARGE SCALE GENOMIC DNA]</scope>
    <source>
        <strain evidence="8 9">ATCC 33301</strain>
    </source>
</reference>
<comment type="similarity">
    <text evidence="6">Belongs to the LptE lipoprotein family.</text>
</comment>
<dbReference type="OrthoDB" id="5801564at2"/>
<evidence type="ECO:0000256" key="2">
    <source>
        <dbReference type="ARBA" id="ARBA00023136"/>
    </source>
</evidence>
<evidence type="ECO:0000256" key="3">
    <source>
        <dbReference type="ARBA" id="ARBA00023139"/>
    </source>
</evidence>
<keyword evidence="3 6" id="KW-0564">Palmitate</keyword>
<evidence type="ECO:0000256" key="4">
    <source>
        <dbReference type="ARBA" id="ARBA00023237"/>
    </source>
</evidence>
<dbReference type="GO" id="GO:0001530">
    <property type="term" value="F:lipopolysaccharide binding"/>
    <property type="evidence" value="ECO:0007669"/>
    <property type="project" value="TreeGrafter"/>
</dbReference>
<evidence type="ECO:0000256" key="7">
    <source>
        <dbReference type="SAM" id="MobiDB-lite"/>
    </source>
</evidence>
<dbReference type="HAMAP" id="MF_01186">
    <property type="entry name" value="LPS_assembly_LptE"/>
    <property type="match status" value="1"/>
</dbReference>